<evidence type="ECO:0000313" key="1">
    <source>
        <dbReference type="EMBL" id="CAI6334489.1"/>
    </source>
</evidence>
<dbReference type="OrthoDB" id="194386at2759"/>
<comment type="caution">
    <text evidence="1">The sequence shown here is derived from an EMBL/GenBank/DDBJ whole genome shotgun (WGS) entry which is preliminary data.</text>
</comment>
<reference evidence="1" key="1">
    <citation type="submission" date="2023-01" db="EMBL/GenBank/DDBJ databases">
        <authorList>
            <person name="Van Ghelder C."/>
            <person name="Rancurel C."/>
        </authorList>
    </citation>
    <scope>NUCLEOTIDE SEQUENCE</scope>
    <source>
        <strain evidence="1">CNCM I-4278</strain>
    </source>
</reference>
<name>A0A9W4XJQ8_9PLEO</name>
<organism evidence="1 2">
    <name type="scientific">Periconia digitata</name>
    <dbReference type="NCBI Taxonomy" id="1303443"/>
    <lineage>
        <taxon>Eukaryota</taxon>
        <taxon>Fungi</taxon>
        <taxon>Dikarya</taxon>
        <taxon>Ascomycota</taxon>
        <taxon>Pezizomycotina</taxon>
        <taxon>Dothideomycetes</taxon>
        <taxon>Pleosporomycetidae</taxon>
        <taxon>Pleosporales</taxon>
        <taxon>Massarineae</taxon>
        <taxon>Periconiaceae</taxon>
        <taxon>Periconia</taxon>
    </lineage>
</organism>
<dbReference type="Proteomes" id="UP001152607">
    <property type="component" value="Unassembled WGS sequence"/>
</dbReference>
<dbReference type="EMBL" id="CAOQHR010000005">
    <property type="protein sequence ID" value="CAI6334489.1"/>
    <property type="molecule type" value="Genomic_DNA"/>
</dbReference>
<proteinExistence type="predicted"/>
<protein>
    <submittedName>
        <fullName evidence="1">Uncharacterized protein</fullName>
    </submittedName>
</protein>
<dbReference type="AlphaFoldDB" id="A0A9W4XJQ8"/>
<evidence type="ECO:0000313" key="2">
    <source>
        <dbReference type="Proteomes" id="UP001152607"/>
    </source>
</evidence>
<gene>
    <name evidence="1" type="ORF">PDIGIT_LOCUS7550</name>
</gene>
<keyword evidence="2" id="KW-1185">Reference proteome</keyword>
<sequence>MDSVITSELTILRRQYLQLVDLPLLRWPHESVLKQPAVQSWIFHNLFDSDNITTLPPERYRLRVLKLLVSKLERAIDDPEEDVSFPLLVFYDQSYRKHASHSLFAHVH</sequence>
<accession>A0A9W4XJQ8</accession>